<sequence length="572" mass="61277">MSSADIDHISEVRRGVAAVAHLDVDVRGDFWVNALHRQHDAEPLPCPHRARESCFQLIVSPSLTGMLILTSCFQSIVSPSLTGIDSQPLANRHVNINFLFSVDSQPLAHRHVDITSCFQSIVSPSNRHVNINFLFSVDSQPLANRHVINFLFSVIVSPSLTGMLILTSCFQLIVSSSQALIVSPSLRHLIVSPSLTGMLILTSCFQSIVSPSLTGMLILTSCFQLIVSPSLTGMLILTSCFQMIVSPSLTVDSQPLAHRHVDVRAEQGRAAALLQHEHFDDVRDALVAAALHEGFHRVNDAGHQQRDPQVRRPHAVQTLVVQEADGQVADGSTRRRVLDVQREFEGRSEALHHGRLVHVQLGLLGHVEPDALSQRRPGRGRTLDLTVSQTHQNRLQTPGRELHGGHGVAESNTAASGLADGPVPYGGASQYSNTGCSVTNEGQTGRNTASTVDLLKDLFLMAVLLSGNLGSIPSGVAPEVISYGYGGDPLGHIDSANKEGTVPNDCSTTALAGGPDDGPVPYGPATRYTPTDDEGLGSSTKTSQLSVPITKQLTPSSSAVLFFSVPMQVMTV</sequence>
<protein>
    <submittedName>
        <fullName evidence="2">Uncharacterized protein</fullName>
    </submittedName>
</protein>
<feature type="compositionally biased region" description="Low complexity" evidence="1">
    <location>
        <begin position="513"/>
        <end position="524"/>
    </location>
</feature>
<organism evidence="2 3">
    <name type="scientific">Dissostichus mawsoni</name>
    <name type="common">Antarctic cod</name>
    <dbReference type="NCBI Taxonomy" id="36200"/>
    <lineage>
        <taxon>Eukaryota</taxon>
        <taxon>Metazoa</taxon>
        <taxon>Chordata</taxon>
        <taxon>Craniata</taxon>
        <taxon>Vertebrata</taxon>
        <taxon>Euteleostomi</taxon>
        <taxon>Actinopterygii</taxon>
        <taxon>Neopterygii</taxon>
        <taxon>Teleostei</taxon>
        <taxon>Neoteleostei</taxon>
        <taxon>Acanthomorphata</taxon>
        <taxon>Eupercaria</taxon>
        <taxon>Perciformes</taxon>
        <taxon>Notothenioidei</taxon>
        <taxon>Nototheniidae</taxon>
        <taxon>Dissostichus</taxon>
    </lineage>
</organism>
<keyword evidence="3" id="KW-1185">Reference proteome</keyword>
<name>A0A7J5YXZ2_DISMA</name>
<feature type="region of interest" description="Disordered" evidence="1">
    <location>
        <begin position="512"/>
        <end position="543"/>
    </location>
</feature>
<dbReference type="EMBL" id="JAAKFY010000008">
    <property type="protein sequence ID" value="KAF3852998.1"/>
    <property type="molecule type" value="Genomic_DNA"/>
</dbReference>
<accession>A0A7J5YXZ2</accession>
<evidence type="ECO:0000313" key="3">
    <source>
        <dbReference type="Proteomes" id="UP000518266"/>
    </source>
</evidence>
<dbReference type="Proteomes" id="UP000518266">
    <property type="component" value="Unassembled WGS sequence"/>
</dbReference>
<feature type="region of interest" description="Disordered" evidence="1">
    <location>
        <begin position="390"/>
        <end position="418"/>
    </location>
</feature>
<gene>
    <name evidence="2" type="ORF">F7725_013686</name>
</gene>
<comment type="caution">
    <text evidence="2">The sequence shown here is derived from an EMBL/GenBank/DDBJ whole genome shotgun (WGS) entry which is preliminary data.</text>
</comment>
<reference evidence="2 3" key="1">
    <citation type="submission" date="2020-03" db="EMBL/GenBank/DDBJ databases">
        <title>Dissostichus mawsoni Genome sequencing and assembly.</title>
        <authorList>
            <person name="Park H."/>
        </authorList>
    </citation>
    <scope>NUCLEOTIDE SEQUENCE [LARGE SCALE GENOMIC DNA]</scope>
    <source>
        <strain evidence="2">DM0001</strain>
        <tissue evidence="2">Muscle</tissue>
    </source>
</reference>
<evidence type="ECO:0000313" key="2">
    <source>
        <dbReference type="EMBL" id="KAF3852998.1"/>
    </source>
</evidence>
<proteinExistence type="predicted"/>
<dbReference type="AlphaFoldDB" id="A0A7J5YXZ2"/>
<evidence type="ECO:0000256" key="1">
    <source>
        <dbReference type="SAM" id="MobiDB-lite"/>
    </source>
</evidence>